<sequence>MAIPCSEFVLKQSLTKKKLDKYSVIDFCKDAGINRGLFYSQYRNLSDLFVSVLTLRLKKSMRNTKNESINRVFYRLLCKIKKDAVFYLNILHISKKHETFYPILKKEIAIGLENYMRPRGAFSVRTIELVAEGIYSILFNWISHEYQTDIRDIYQCINLFLPQIEKDAKK</sequence>
<reference evidence="2 4" key="2">
    <citation type="submission" date="2019-09" db="EMBL/GenBank/DDBJ databases">
        <title>Genome sequencing of Lactobacillus acetotolerans.</title>
        <authorList>
            <person name="Kim K."/>
        </authorList>
    </citation>
    <scope>NUCLEOTIDE SEQUENCE [LARGE SCALE GENOMIC DNA]</scope>
    <source>
        <strain evidence="2 4">LA749</strain>
    </source>
</reference>
<evidence type="ECO:0000313" key="3">
    <source>
        <dbReference type="Proteomes" id="UP000035709"/>
    </source>
</evidence>
<keyword evidence="3" id="KW-1185">Reference proteome</keyword>
<dbReference type="InterPro" id="IPR009057">
    <property type="entry name" value="Homeodomain-like_sf"/>
</dbReference>
<evidence type="ECO:0000313" key="2">
    <source>
        <dbReference type="EMBL" id="QFG50971.1"/>
    </source>
</evidence>
<dbReference type="AlphaFoldDB" id="A0A0D6A2C1"/>
<dbReference type="KEGG" id="lae:LBAT_0497"/>
<evidence type="ECO:0000313" key="1">
    <source>
        <dbReference type="EMBL" id="BAQ56886.1"/>
    </source>
</evidence>
<dbReference type="STRING" id="1600.LBAT_0497"/>
<dbReference type="EMBL" id="CP044496">
    <property type="protein sequence ID" value="QFG50971.1"/>
    <property type="molecule type" value="Genomic_DNA"/>
</dbReference>
<dbReference type="RefSeq" id="WP_056970826.1">
    <property type="nucleotide sequence ID" value="NZ_AP014808.1"/>
</dbReference>
<name>A0A0D6A2C1_9LACO</name>
<dbReference type="SUPFAM" id="SSF46689">
    <property type="entry name" value="Homeodomain-like"/>
    <property type="match status" value="1"/>
</dbReference>
<protein>
    <submittedName>
        <fullName evidence="1">Transcription regulator</fullName>
    </submittedName>
</protein>
<organism evidence="1 3">
    <name type="scientific">Lactobacillus acetotolerans</name>
    <dbReference type="NCBI Taxonomy" id="1600"/>
    <lineage>
        <taxon>Bacteria</taxon>
        <taxon>Bacillati</taxon>
        <taxon>Bacillota</taxon>
        <taxon>Bacilli</taxon>
        <taxon>Lactobacillales</taxon>
        <taxon>Lactobacillaceae</taxon>
        <taxon>Lactobacillus</taxon>
    </lineage>
</organism>
<dbReference type="Gene3D" id="1.10.357.10">
    <property type="entry name" value="Tetracycline Repressor, domain 2"/>
    <property type="match status" value="1"/>
</dbReference>
<accession>A0A0D6A2C1</accession>
<dbReference type="GeneID" id="78211891"/>
<gene>
    <name evidence="2" type="ORF">LA749_02715</name>
    <name evidence="1" type="ORF">LBAT_0497</name>
</gene>
<dbReference type="EMBL" id="AP014808">
    <property type="protein sequence ID" value="BAQ56886.1"/>
    <property type="molecule type" value="Genomic_DNA"/>
</dbReference>
<dbReference type="OrthoDB" id="2307694at2"/>
<dbReference type="PATRIC" id="fig|1600.4.peg.507"/>
<dbReference type="Proteomes" id="UP000325393">
    <property type="component" value="Chromosome"/>
</dbReference>
<dbReference type="Proteomes" id="UP000035709">
    <property type="component" value="Chromosome"/>
</dbReference>
<reference evidence="1 3" key="1">
    <citation type="submission" date="2015-03" db="EMBL/GenBank/DDBJ databases">
        <title>Complete genome sequence of Lactobacillus acetotolerans NBRC 13120.</title>
        <authorList>
            <person name="Toh H."/>
            <person name="Morita H."/>
            <person name="Fujita N."/>
        </authorList>
    </citation>
    <scope>NUCLEOTIDE SEQUENCE [LARGE SCALE GENOMIC DNA]</scope>
    <source>
        <strain evidence="1 3">NBRC 13120</strain>
    </source>
</reference>
<evidence type="ECO:0000313" key="4">
    <source>
        <dbReference type="Proteomes" id="UP000325393"/>
    </source>
</evidence>
<proteinExistence type="predicted"/>